<keyword evidence="5 12" id="KW-0347">Helicase</keyword>
<evidence type="ECO:0000256" key="1">
    <source>
        <dbReference type="ARBA" id="ARBA00007303"/>
    </source>
</evidence>
<feature type="compositionally biased region" description="Polar residues" evidence="7">
    <location>
        <begin position="171"/>
        <end position="180"/>
    </location>
</feature>
<evidence type="ECO:0000256" key="7">
    <source>
        <dbReference type="SAM" id="MobiDB-lite"/>
    </source>
</evidence>
<dbReference type="InterPro" id="IPR050615">
    <property type="entry name" value="ATP-dep_DNA_Helicase"/>
</dbReference>
<gene>
    <name evidence="14" type="ORF">STCU_00607</name>
    <name evidence="13" type="ORF">STCU_02372</name>
    <name evidence="12" type="ORF">STCU_06372</name>
    <name evidence="11" type="ORF">STCU_06855</name>
    <name evidence="10" type="ORF">STCU_09351</name>
</gene>
<dbReference type="InterPro" id="IPR018306">
    <property type="entry name" value="Phage_T5_Orf172_DNA-bd"/>
</dbReference>
<dbReference type="Pfam" id="PF04851">
    <property type="entry name" value="ResIII"/>
    <property type="match status" value="1"/>
</dbReference>
<dbReference type="PANTHER" id="PTHR11274:SF13">
    <property type="entry name" value="HELICASE A859L-RELATED"/>
    <property type="match status" value="1"/>
</dbReference>
<evidence type="ECO:0000313" key="14">
    <source>
        <dbReference type="EMBL" id="EPY36395.1"/>
    </source>
</evidence>
<comment type="similarity">
    <text evidence="1">Belongs to the asfivirus helicase A859L family.</text>
</comment>
<dbReference type="EMBL" id="ATMH01006372">
    <property type="protein sequence ID" value="EPY25998.1"/>
    <property type="molecule type" value="Genomic_DNA"/>
</dbReference>
<dbReference type="GO" id="GO:0006367">
    <property type="term" value="P:transcription initiation at RNA polymerase II promoter"/>
    <property type="evidence" value="ECO:0007669"/>
    <property type="project" value="TreeGrafter"/>
</dbReference>
<dbReference type="SUPFAM" id="SSF52540">
    <property type="entry name" value="P-loop containing nucleoside triphosphate hydrolases"/>
    <property type="match status" value="2"/>
</dbReference>
<keyword evidence="6" id="KW-0067">ATP-binding</keyword>
<feature type="compositionally biased region" description="Basic residues" evidence="7">
    <location>
        <begin position="940"/>
        <end position="955"/>
    </location>
</feature>
<evidence type="ECO:0000313" key="12">
    <source>
        <dbReference type="EMBL" id="EPY25998.1"/>
    </source>
</evidence>
<dbReference type="GO" id="GO:0005524">
    <property type="term" value="F:ATP binding"/>
    <property type="evidence" value="ECO:0007669"/>
    <property type="project" value="UniProtKB-KW"/>
</dbReference>
<sequence length="1031" mass="117036">MFFRVTMPLLGVAGFYIARHPWLLAAGYVKVGFSSYVETRLDMASFKTCFTPEWSYYAVFECESSKEALLLEQSVLYLMSDKRVAHRELVCASEEEVERMALRVAGKLNINCVHRRFPNYLKHDMRIPADGAAAFSLPSPGDERNQGNESDDVHPSVVEGEAVTPSGDGASVNSALSPSSPLMRGNTKASPTMVSSIPPKNEVALTITSYLPALDLVKRDLAVATQMAEDGGAPPGDSYYADRGTGAMTSEVDENLTELSASTFLLADDEEYRLDKLRPYQKDAVHRVRAELWKTGRAICQMACRCGKTPVAFMILKDLLARERSAKVLYLVPGLTLLRQTAKKLFDYGLQDVPTLLIGSDPQPVFLDHDHILTMTTDFLMIRGFLANNPHGVVLSTYHSSPLLKELQVFSFIIFDECHRVCGSSEVTAFNTILLQPPQFNEKRLFLTATPTYDTPLKMSNEALFGSIAYRYYLREGIDAGYVNPFTVRIVLGPSLDDMNLYFFEAMRIVDKMLVFCRNIKHAEELYDNMVKAKLPADVDAFTVLVAHSRMGGTHVLQALRQFTESARAILFNVRLFQEGVEIPDLNAVFFAAPRYSARDIIQSICRPLNKVPHKPKSFVFLPAVFDPTVAEDDPINLKNFSTLVPFTDALMDEDPKLFEYMIDPDKVDYDFSVVGVRSMRLSSNQIRDFVLPAVRRGVRYSTQNVDRLHRAARMPWKPIFSEVRRIVLECNRYPKTNDAWVVGNNSISLNLFYRYIRKGYEAYMNGDHSYLQVYQVRDLESLPKWKQYGLHGPYPWRECMQTLEDYLARFGRVPPLDIHKGGYIGLDATPLERLCGCLMHVNQSDARGALTLAPSKQVDMDRISSTYGLKWRKLRTKSGKLRKGQRTFMTDSYTQFKSLVRDVKSNPAFQKYLDIHFPGYPHKHERMESLQVLSDGKVPPRHLPRRRRGRKRGSTAKDSEPVVKRGRGRPRKGVPQQRQQQQLQEDSTQAEAKELKQTVMCRVCRVYVPVSKYQDHLLSTTHRRNQAALS</sequence>
<dbReference type="InterPro" id="IPR014001">
    <property type="entry name" value="Helicase_ATP-bd"/>
</dbReference>
<organism evidence="12 15">
    <name type="scientific">Strigomonas culicis</name>
    <dbReference type="NCBI Taxonomy" id="28005"/>
    <lineage>
        <taxon>Eukaryota</taxon>
        <taxon>Discoba</taxon>
        <taxon>Euglenozoa</taxon>
        <taxon>Kinetoplastea</taxon>
        <taxon>Metakinetoplastina</taxon>
        <taxon>Trypanosomatida</taxon>
        <taxon>Trypanosomatidae</taxon>
        <taxon>Strigomonadinae</taxon>
        <taxon>Strigomonas</taxon>
    </lineage>
</organism>
<dbReference type="SMART" id="SM00487">
    <property type="entry name" value="DEXDc"/>
    <property type="match status" value="1"/>
</dbReference>
<dbReference type="PROSITE" id="PS51194">
    <property type="entry name" value="HELICASE_CTER"/>
    <property type="match status" value="1"/>
</dbReference>
<comment type="caution">
    <text evidence="12">The sequence shown here is derived from an EMBL/GenBank/DDBJ whole genome shotgun (WGS) entry which is preliminary data.</text>
</comment>
<dbReference type="Pfam" id="PF00271">
    <property type="entry name" value="Helicase_C"/>
    <property type="match status" value="1"/>
</dbReference>
<keyword evidence="15" id="KW-1185">Reference proteome</keyword>
<dbReference type="GO" id="GO:0097550">
    <property type="term" value="C:transcription preinitiation complex"/>
    <property type="evidence" value="ECO:0007669"/>
    <property type="project" value="TreeGrafter"/>
</dbReference>
<dbReference type="EMBL" id="ATMH01000607">
    <property type="protein sequence ID" value="EPY36395.1"/>
    <property type="molecule type" value="Genomic_DNA"/>
</dbReference>
<dbReference type="InterPro" id="IPR006935">
    <property type="entry name" value="Helicase/UvrB_N"/>
</dbReference>
<keyword evidence="3" id="KW-0547">Nucleotide-binding</keyword>
<keyword evidence="4" id="KW-0378">Hydrolase</keyword>
<evidence type="ECO:0000256" key="4">
    <source>
        <dbReference type="ARBA" id="ARBA00022801"/>
    </source>
</evidence>
<evidence type="ECO:0000313" key="15">
    <source>
        <dbReference type="Proteomes" id="UP000015354"/>
    </source>
</evidence>
<feature type="domain" description="Helicase ATP-binding" evidence="8">
    <location>
        <begin position="289"/>
        <end position="469"/>
    </location>
</feature>
<dbReference type="PANTHER" id="PTHR11274">
    <property type="entry name" value="RAD25/XP-B DNA REPAIR HELICASE"/>
    <property type="match status" value="1"/>
</dbReference>
<dbReference type="InterPro" id="IPR027417">
    <property type="entry name" value="P-loop_NTPase"/>
</dbReference>
<dbReference type="GO" id="GO:0003677">
    <property type="term" value="F:DNA binding"/>
    <property type="evidence" value="ECO:0007669"/>
    <property type="project" value="InterPro"/>
</dbReference>
<dbReference type="PROSITE" id="PS51192">
    <property type="entry name" value="HELICASE_ATP_BIND_1"/>
    <property type="match status" value="1"/>
</dbReference>
<dbReference type="EMBL" id="ATMH01002372">
    <property type="protein sequence ID" value="EPY33256.1"/>
    <property type="molecule type" value="Genomic_DNA"/>
</dbReference>
<feature type="region of interest" description="Disordered" evidence="7">
    <location>
        <begin position="931"/>
        <end position="990"/>
    </location>
</feature>
<dbReference type="GO" id="GO:0005675">
    <property type="term" value="C:transcription factor TFIIH holo complex"/>
    <property type="evidence" value="ECO:0007669"/>
    <property type="project" value="TreeGrafter"/>
</dbReference>
<dbReference type="OrthoDB" id="16911at2759"/>
<evidence type="ECO:0000313" key="11">
    <source>
        <dbReference type="EMBL" id="EPY25075.1"/>
    </source>
</evidence>
<dbReference type="Gene3D" id="3.40.50.300">
    <property type="entry name" value="P-loop containing nucleotide triphosphate hydrolases"/>
    <property type="match status" value="2"/>
</dbReference>
<evidence type="ECO:0000313" key="13">
    <source>
        <dbReference type="EMBL" id="EPY33256.1"/>
    </source>
</evidence>
<dbReference type="Pfam" id="PF10544">
    <property type="entry name" value="T5orf172"/>
    <property type="match status" value="1"/>
</dbReference>
<reference evidence="12" key="2">
    <citation type="submission" date="2013-03" db="EMBL/GenBank/DDBJ databases">
        <authorList>
            <person name="Motta M.C.M."/>
            <person name="Martins A.C.A."/>
            <person name="Preta C.M.C.C."/>
            <person name="Silva R."/>
            <person name="de Souza S.S."/>
            <person name="Klein C.C."/>
            <person name="de Almeida L.G.P."/>
            <person name="Cunha O.L."/>
            <person name="Colabardini A.C."/>
            <person name="Lima B.A."/>
            <person name="Machado C.R."/>
            <person name="Soares C.M.A."/>
            <person name="de Menezes C.B.A."/>
            <person name="Bartolomeu D.C."/>
            <person name="Grisard E.C."/>
            <person name="Fantinatti-Garboggini F."/>
            <person name="Rodrigues-Luiz G.F."/>
            <person name="Wagner G."/>
            <person name="Goldman G.H."/>
            <person name="Fietto J.L.R."/>
            <person name="Ciapina L.P."/>
            <person name="Brocchi M."/>
            <person name="Elias M.C."/>
            <person name="Goldman M.H.S."/>
            <person name="Sagot M.-F."/>
            <person name="Pereira M."/>
            <person name="Stoco P.H."/>
            <person name="Teixeira S.M.R."/>
            <person name="de Mendonca-Neto R.P."/>
            <person name="Maciel T.E.F."/>
            <person name="Mendes T.A.O."/>
            <person name="Urmenyi T.P."/>
            <person name="Teixeira M.M.G."/>
            <person name="de Camargo E.F.P."/>
            <person name="de Sousa W."/>
            <person name="Schenkman S."/>
            <person name="de Vasconcelos A.T.R."/>
        </authorList>
    </citation>
    <scope>NUCLEOTIDE SEQUENCE</scope>
</reference>
<evidence type="ECO:0000256" key="2">
    <source>
        <dbReference type="ARBA" id="ARBA00019253"/>
    </source>
</evidence>
<dbReference type="AlphaFoldDB" id="S9UAM1"/>
<dbReference type="GO" id="GO:0000112">
    <property type="term" value="C:nucleotide-excision repair factor 3 complex"/>
    <property type="evidence" value="ECO:0007669"/>
    <property type="project" value="TreeGrafter"/>
</dbReference>
<evidence type="ECO:0000259" key="8">
    <source>
        <dbReference type="PROSITE" id="PS51192"/>
    </source>
</evidence>
<dbReference type="Proteomes" id="UP000015354">
    <property type="component" value="Unassembled WGS sequence"/>
</dbReference>
<evidence type="ECO:0000259" key="9">
    <source>
        <dbReference type="PROSITE" id="PS51194"/>
    </source>
</evidence>
<accession>S9UAM1</accession>
<evidence type="ECO:0000256" key="3">
    <source>
        <dbReference type="ARBA" id="ARBA00022741"/>
    </source>
</evidence>
<dbReference type="GO" id="GO:0016787">
    <property type="term" value="F:hydrolase activity"/>
    <property type="evidence" value="ECO:0007669"/>
    <property type="project" value="UniProtKB-KW"/>
</dbReference>
<dbReference type="SMART" id="SM00974">
    <property type="entry name" value="T5orf172"/>
    <property type="match status" value="1"/>
</dbReference>
<dbReference type="InterPro" id="IPR001650">
    <property type="entry name" value="Helicase_C-like"/>
</dbReference>
<dbReference type="EMBL" id="ATMH01006855">
    <property type="protein sequence ID" value="EPY25075.1"/>
    <property type="molecule type" value="Genomic_DNA"/>
</dbReference>
<reference evidence="12 15" key="1">
    <citation type="journal article" date="2013" name="PLoS ONE">
        <title>Predicting the Proteins of Angomonas deanei, Strigomonas culicis and Their Respective Endosymbionts Reveals New Aspects of the Trypanosomatidae Family.</title>
        <authorList>
            <person name="Motta M.C."/>
            <person name="Martins A.C."/>
            <person name="de Souza S.S."/>
            <person name="Catta-Preta C.M."/>
            <person name="Silva R."/>
            <person name="Klein C.C."/>
            <person name="de Almeida L.G."/>
            <person name="de Lima Cunha O."/>
            <person name="Ciapina L.P."/>
            <person name="Brocchi M."/>
            <person name="Colabardini A.C."/>
            <person name="de Araujo Lima B."/>
            <person name="Machado C.R."/>
            <person name="de Almeida Soares C.M."/>
            <person name="Probst C.M."/>
            <person name="de Menezes C.B."/>
            <person name="Thompson C.E."/>
            <person name="Bartholomeu D.C."/>
            <person name="Gradia D.F."/>
            <person name="Pavoni D.P."/>
            <person name="Grisard E.C."/>
            <person name="Fantinatti-Garboggini F."/>
            <person name="Marchini F.K."/>
            <person name="Rodrigues-Luiz G.F."/>
            <person name="Wagner G."/>
            <person name="Goldman G.H."/>
            <person name="Fietto J.L."/>
            <person name="Elias M.C."/>
            <person name="Goldman M.H."/>
            <person name="Sagot M.F."/>
            <person name="Pereira M."/>
            <person name="Stoco P.H."/>
            <person name="de Mendonca-Neto R.P."/>
            <person name="Teixeira S.M."/>
            <person name="Maciel T.E."/>
            <person name="de Oliveira Mendes T.A."/>
            <person name="Urmenyi T.P."/>
            <person name="de Souza W."/>
            <person name="Schenkman S."/>
            <person name="de Vasconcelos A.T."/>
        </authorList>
    </citation>
    <scope>NUCLEOTIDE SEQUENCE [LARGE SCALE GENOMIC DNA]</scope>
</reference>
<evidence type="ECO:0000256" key="6">
    <source>
        <dbReference type="ARBA" id="ARBA00022840"/>
    </source>
</evidence>
<name>S9UAM1_9TRYP</name>
<feature type="compositionally biased region" description="Basic and acidic residues" evidence="7">
    <location>
        <begin position="141"/>
        <end position="154"/>
    </location>
</feature>
<feature type="domain" description="Helicase C-terminal" evidence="9">
    <location>
        <begin position="502"/>
        <end position="663"/>
    </location>
</feature>
<dbReference type="EMBL" id="ATMH01009351">
    <property type="protein sequence ID" value="EPY19648.1"/>
    <property type="molecule type" value="Genomic_DNA"/>
</dbReference>
<proteinExistence type="inferred from homology"/>
<feature type="region of interest" description="Disordered" evidence="7">
    <location>
        <begin position="132"/>
        <end position="196"/>
    </location>
</feature>
<dbReference type="GO" id="GO:0043138">
    <property type="term" value="F:3'-5' DNA helicase activity"/>
    <property type="evidence" value="ECO:0007669"/>
    <property type="project" value="TreeGrafter"/>
</dbReference>
<feature type="compositionally biased region" description="Low complexity" evidence="7">
    <location>
        <begin position="974"/>
        <end position="983"/>
    </location>
</feature>
<evidence type="ECO:0000256" key="5">
    <source>
        <dbReference type="ARBA" id="ARBA00022806"/>
    </source>
</evidence>
<evidence type="ECO:0000313" key="10">
    <source>
        <dbReference type="EMBL" id="EPY19648.1"/>
    </source>
</evidence>
<protein>
    <recommendedName>
        <fullName evidence="2">Probable helicase A859L</fullName>
    </recommendedName>
</protein>